<dbReference type="InParanoid" id="A0A0D0ADU8"/>
<reference evidence="1 2" key="1">
    <citation type="submission" date="2014-04" db="EMBL/GenBank/DDBJ databases">
        <authorList>
            <consortium name="DOE Joint Genome Institute"/>
            <person name="Kuo A."/>
            <person name="Ruytinx J."/>
            <person name="Rineau F."/>
            <person name="Colpaert J."/>
            <person name="Kohler A."/>
            <person name="Nagy L.G."/>
            <person name="Floudas D."/>
            <person name="Copeland A."/>
            <person name="Barry K.W."/>
            <person name="Cichocki N."/>
            <person name="Veneault-Fourrey C."/>
            <person name="LaButti K."/>
            <person name="Lindquist E.A."/>
            <person name="Lipzen A."/>
            <person name="Lundell T."/>
            <person name="Morin E."/>
            <person name="Murat C."/>
            <person name="Sun H."/>
            <person name="Tunlid A."/>
            <person name="Henrissat B."/>
            <person name="Grigoriev I.V."/>
            <person name="Hibbett D.S."/>
            <person name="Martin F."/>
            <person name="Nordberg H.P."/>
            <person name="Cantor M.N."/>
            <person name="Hua S.X."/>
        </authorList>
    </citation>
    <scope>NUCLEOTIDE SEQUENCE [LARGE SCALE GENOMIC DNA]</scope>
    <source>
        <strain evidence="1 2">UH-Slu-Lm8-n1</strain>
    </source>
</reference>
<dbReference type="Proteomes" id="UP000054485">
    <property type="component" value="Unassembled WGS sequence"/>
</dbReference>
<reference evidence="2" key="2">
    <citation type="submission" date="2015-01" db="EMBL/GenBank/DDBJ databases">
        <title>Evolutionary Origins and Diversification of the Mycorrhizal Mutualists.</title>
        <authorList>
            <consortium name="DOE Joint Genome Institute"/>
            <consortium name="Mycorrhizal Genomics Consortium"/>
            <person name="Kohler A."/>
            <person name="Kuo A."/>
            <person name="Nagy L.G."/>
            <person name="Floudas D."/>
            <person name="Copeland A."/>
            <person name="Barry K.W."/>
            <person name="Cichocki N."/>
            <person name="Veneault-Fourrey C."/>
            <person name="LaButti K."/>
            <person name="Lindquist E.A."/>
            <person name="Lipzen A."/>
            <person name="Lundell T."/>
            <person name="Morin E."/>
            <person name="Murat C."/>
            <person name="Riley R."/>
            <person name="Ohm R."/>
            <person name="Sun H."/>
            <person name="Tunlid A."/>
            <person name="Henrissat B."/>
            <person name="Grigoriev I.V."/>
            <person name="Hibbett D.S."/>
            <person name="Martin F."/>
        </authorList>
    </citation>
    <scope>NUCLEOTIDE SEQUENCE [LARGE SCALE GENOMIC DNA]</scope>
    <source>
        <strain evidence="2">UH-Slu-Lm8-n1</strain>
    </source>
</reference>
<dbReference type="AlphaFoldDB" id="A0A0D0ADU8"/>
<gene>
    <name evidence="1" type="ORF">CY34DRAFT_16464</name>
</gene>
<protein>
    <submittedName>
        <fullName evidence="1">Uncharacterized protein</fullName>
    </submittedName>
</protein>
<organism evidence="1 2">
    <name type="scientific">Suillus luteus UH-Slu-Lm8-n1</name>
    <dbReference type="NCBI Taxonomy" id="930992"/>
    <lineage>
        <taxon>Eukaryota</taxon>
        <taxon>Fungi</taxon>
        <taxon>Dikarya</taxon>
        <taxon>Basidiomycota</taxon>
        <taxon>Agaricomycotina</taxon>
        <taxon>Agaricomycetes</taxon>
        <taxon>Agaricomycetidae</taxon>
        <taxon>Boletales</taxon>
        <taxon>Suillineae</taxon>
        <taxon>Suillaceae</taxon>
        <taxon>Suillus</taxon>
    </lineage>
</organism>
<proteinExistence type="predicted"/>
<keyword evidence="2" id="KW-1185">Reference proteome</keyword>
<dbReference type="EMBL" id="KN835539">
    <property type="protein sequence ID" value="KIK36319.1"/>
    <property type="molecule type" value="Genomic_DNA"/>
</dbReference>
<evidence type="ECO:0000313" key="2">
    <source>
        <dbReference type="Proteomes" id="UP000054485"/>
    </source>
</evidence>
<name>A0A0D0ADU8_9AGAM</name>
<dbReference type="HOGENOM" id="CLU_545333_0_0_1"/>
<accession>A0A0D0ADU8</accession>
<evidence type="ECO:0000313" key="1">
    <source>
        <dbReference type="EMBL" id="KIK36319.1"/>
    </source>
</evidence>
<dbReference type="OrthoDB" id="2616518at2759"/>
<sequence>MSFRIGYLYSPPTHADGPVILDWISRSRLTPDAINHSFFKVAYVLPAFAQTLGAEIIYESVYMDMATSQQLKLSPTQLPIPTGWRTLYICTDDDFVTRPVLQKITQAETEGSIFPSDAGTSQLDGEEFLTALNDWVDSNPSAFGTSSACSLGHQISSSAPSPAGTQLLAQVPAEGAPSPYHAAPRTGFVTFLLTPFLNVASVNSQAFDASLLTLHYVPCTPAIFSKGIKYEDRFIQKYFPLAYICIQDARVMAKNYLTASGLDRESFIAYCTTAVQEMLTVAHSAGQPAESGLKCCETGATKALDLTHADALKLVISQRDRLKKSLKDNTLPLVDSRDRIYMEGFALDSMKAGEVLSYISSVTGLTAWNGEVTSVAFTSDESGNNLYRRKAILTLLANRILKPIKDHSSKLSLAVLFPEHYESIPEHFLATACAMIVIRFRLRFPDHQIPKITGYILQKETYSQLILLRKARKANPQLHQWMNTRHGPYGWQKELLSGFY</sequence>